<feature type="domain" description="Low molecular weight protein antigen 6 PH" evidence="2">
    <location>
        <begin position="79"/>
        <end position="139"/>
    </location>
</feature>
<keyword evidence="1" id="KW-0812">Transmembrane</keyword>
<keyword evidence="4" id="KW-1185">Reference proteome</keyword>
<keyword evidence="1" id="KW-0472">Membrane</keyword>
<feature type="transmembrane region" description="Helical" evidence="1">
    <location>
        <begin position="56"/>
        <end position="74"/>
    </location>
</feature>
<dbReference type="Proteomes" id="UP001056535">
    <property type="component" value="Chromosome"/>
</dbReference>
<dbReference type="Pfam" id="PF10756">
    <property type="entry name" value="bPH_6"/>
    <property type="match status" value="1"/>
</dbReference>
<evidence type="ECO:0000313" key="4">
    <source>
        <dbReference type="Proteomes" id="UP001056535"/>
    </source>
</evidence>
<sequence>MGLGQRRSVRDADRERWMLQPRARWFALGLAVWTCIFLLLVVIQPLLTGSWSWTDWFWLGAGVFWMMYATYFWFAGSTGTTVDQQGLILRDRWNVTRLTWDDVREIRADRDDRWASHLLAILLDEREVVLPGVPVDDLEALSSWAHKGGSGPEG</sequence>
<keyword evidence="1" id="KW-1133">Transmembrane helix</keyword>
<name>A0ABY4YN05_9MICO</name>
<gene>
    <name evidence="3" type="ORF">NF557_07420</name>
</gene>
<organism evidence="3 4">
    <name type="scientific">Ornithinimicrobium cryptoxanthini</name>
    <dbReference type="NCBI Taxonomy" id="2934161"/>
    <lineage>
        <taxon>Bacteria</taxon>
        <taxon>Bacillati</taxon>
        <taxon>Actinomycetota</taxon>
        <taxon>Actinomycetes</taxon>
        <taxon>Micrococcales</taxon>
        <taxon>Ornithinimicrobiaceae</taxon>
        <taxon>Ornithinimicrobium</taxon>
    </lineage>
</organism>
<dbReference type="EMBL" id="CP099490">
    <property type="protein sequence ID" value="USQ77718.1"/>
    <property type="molecule type" value="Genomic_DNA"/>
</dbReference>
<evidence type="ECO:0000259" key="2">
    <source>
        <dbReference type="Pfam" id="PF10756"/>
    </source>
</evidence>
<reference evidence="3" key="1">
    <citation type="submission" date="2022-06" db="EMBL/GenBank/DDBJ databases">
        <title>Ornithinimicrobium JY.X270.</title>
        <authorList>
            <person name="Huang Y."/>
        </authorList>
    </citation>
    <scope>NUCLEOTIDE SEQUENCE</scope>
    <source>
        <strain evidence="3">JY.X270</strain>
    </source>
</reference>
<evidence type="ECO:0000256" key="1">
    <source>
        <dbReference type="SAM" id="Phobius"/>
    </source>
</evidence>
<accession>A0ABY4YN05</accession>
<proteinExistence type="predicted"/>
<dbReference type="RefSeq" id="WP_252623171.1">
    <property type="nucleotide sequence ID" value="NZ_CP099490.1"/>
</dbReference>
<dbReference type="InterPro" id="IPR019692">
    <property type="entry name" value="CFP-6_PH"/>
</dbReference>
<evidence type="ECO:0000313" key="3">
    <source>
        <dbReference type="EMBL" id="USQ77718.1"/>
    </source>
</evidence>
<protein>
    <submittedName>
        <fullName evidence="3">PH domain-containing protein</fullName>
    </submittedName>
</protein>
<feature type="transmembrane region" description="Helical" evidence="1">
    <location>
        <begin position="25"/>
        <end position="44"/>
    </location>
</feature>